<comment type="caution">
    <text evidence="1">The sequence shown here is derived from an EMBL/GenBank/DDBJ whole genome shotgun (WGS) entry which is preliminary data.</text>
</comment>
<name>A0AAV7MSY5_PLEWA</name>
<reference evidence="1" key="1">
    <citation type="journal article" date="2022" name="bioRxiv">
        <title>Sequencing and chromosome-scale assembly of the giantPleurodeles waltlgenome.</title>
        <authorList>
            <person name="Brown T."/>
            <person name="Elewa A."/>
            <person name="Iarovenko S."/>
            <person name="Subramanian E."/>
            <person name="Araus A.J."/>
            <person name="Petzold A."/>
            <person name="Susuki M."/>
            <person name="Suzuki K.-i.T."/>
            <person name="Hayashi T."/>
            <person name="Toyoda A."/>
            <person name="Oliveira C."/>
            <person name="Osipova E."/>
            <person name="Leigh N.D."/>
            <person name="Simon A."/>
            <person name="Yun M.H."/>
        </authorList>
    </citation>
    <scope>NUCLEOTIDE SEQUENCE</scope>
    <source>
        <strain evidence="1">20211129_DDA</strain>
        <tissue evidence="1">Liver</tissue>
    </source>
</reference>
<organism evidence="1 2">
    <name type="scientific">Pleurodeles waltl</name>
    <name type="common">Iberian ribbed newt</name>
    <dbReference type="NCBI Taxonomy" id="8319"/>
    <lineage>
        <taxon>Eukaryota</taxon>
        <taxon>Metazoa</taxon>
        <taxon>Chordata</taxon>
        <taxon>Craniata</taxon>
        <taxon>Vertebrata</taxon>
        <taxon>Euteleostomi</taxon>
        <taxon>Amphibia</taxon>
        <taxon>Batrachia</taxon>
        <taxon>Caudata</taxon>
        <taxon>Salamandroidea</taxon>
        <taxon>Salamandridae</taxon>
        <taxon>Pleurodelinae</taxon>
        <taxon>Pleurodeles</taxon>
    </lineage>
</organism>
<gene>
    <name evidence="1" type="ORF">NDU88_003612</name>
</gene>
<keyword evidence="2" id="KW-1185">Reference proteome</keyword>
<evidence type="ECO:0000313" key="1">
    <source>
        <dbReference type="EMBL" id="KAJ1106209.1"/>
    </source>
</evidence>
<evidence type="ECO:0000313" key="2">
    <source>
        <dbReference type="Proteomes" id="UP001066276"/>
    </source>
</evidence>
<dbReference type="EMBL" id="JANPWB010000013">
    <property type="protein sequence ID" value="KAJ1106209.1"/>
    <property type="molecule type" value="Genomic_DNA"/>
</dbReference>
<dbReference type="AlphaFoldDB" id="A0AAV7MSY5"/>
<accession>A0AAV7MSY5</accession>
<dbReference type="Proteomes" id="UP001066276">
    <property type="component" value="Chromosome 9"/>
</dbReference>
<sequence>MFSEEGLDHKVATELSLEDLPLGIILCIQAAGEWHCRAEGVRIKQVATIPAYPAGIAGTSVPDARAEGIQKVYCVYIDVGVLGEGQTEVDVGGMERDNGL</sequence>
<protein>
    <submittedName>
        <fullName evidence="1">Uncharacterized protein</fullName>
    </submittedName>
</protein>
<proteinExistence type="predicted"/>